<dbReference type="Proteomes" id="UP000789405">
    <property type="component" value="Unassembled WGS sequence"/>
</dbReference>
<name>A0A9N9PD07_9GLOM</name>
<evidence type="ECO:0000313" key="2">
    <source>
        <dbReference type="Proteomes" id="UP000789405"/>
    </source>
</evidence>
<dbReference type="EMBL" id="CAJVPY010039819">
    <property type="protein sequence ID" value="CAG8805154.1"/>
    <property type="molecule type" value="Genomic_DNA"/>
</dbReference>
<evidence type="ECO:0000313" key="1">
    <source>
        <dbReference type="EMBL" id="CAG8805154.1"/>
    </source>
</evidence>
<proteinExistence type="predicted"/>
<feature type="non-terminal residue" evidence="1">
    <location>
        <position position="95"/>
    </location>
</feature>
<sequence>MTNTIARFAKESLFNSKNFDGDNLQFTLEFYKYNTIHNMKFFKKLFKCFKKTQKQDDNWDNVCEKVESWSTKSTDDKEESFETTLPTVEFDNQFS</sequence>
<protein>
    <submittedName>
        <fullName evidence="1">21192_t:CDS:1</fullName>
    </submittedName>
</protein>
<accession>A0A9N9PD07</accession>
<comment type="caution">
    <text evidence="1">The sequence shown here is derived from an EMBL/GenBank/DDBJ whole genome shotgun (WGS) entry which is preliminary data.</text>
</comment>
<reference evidence="1" key="1">
    <citation type="submission" date="2021-06" db="EMBL/GenBank/DDBJ databases">
        <authorList>
            <person name="Kallberg Y."/>
            <person name="Tangrot J."/>
            <person name="Rosling A."/>
        </authorList>
    </citation>
    <scope>NUCLEOTIDE SEQUENCE</scope>
    <source>
        <strain evidence="1">MA453B</strain>
    </source>
</reference>
<organism evidence="1 2">
    <name type="scientific">Dentiscutata erythropus</name>
    <dbReference type="NCBI Taxonomy" id="1348616"/>
    <lineage>
        <taxon>Eukaryota</taxon>
        <taxon>Fungi</taxon>
        <taxon>Fungi incertae sedis</taxon>
        <taxon>Mucoromycota</taxon>
        <taxon>Glomeromycotina</taxon>
        <taxon>Glomeromycetes</taxon>
        <taxon>Diversisporales</taxon>
        <taxon>Gigasporaceae</taxon>
        <taxon>Dentiscutata</taxon>
    </lineage>
</organism>
<gene>
    <name evidence="1" type="ORF">DERYTH_LOCUS24234</name>
</gene>
<keyword evidence="2" id="KW-1185">Reference proteome</keyword>
<dbReference type="AlphaFoldDB" id="A0A9N9PD07"/>